<evidence type="ECO:0000256" key="7">
    <source>
        <dbReference type="ARBA" id="ARBA00048220"/>
    </source>
</evidence>
<feature type="active site" evidence="9">
    <location>
        <position position="29"/>
    </location>
</feature>
<organism evidence="12 13">
    <name type="scientific">Metallumcola ferriviriculae</name>
    <dbReference type="NCBI Taxonomy" id="3039180"/>
    <lineage>
        <taxon>Bacteria</taxon>
        <taxon>Bacillati</taxon>
        <taxon>Bacillota</taxon>
        <taxon>Clostridia</taxon>
        <taxon>Neomoorellales</taxon>
        <taxon>Desulfitibacteraceae</taxon>
        <taxon>Metallumcola</taxon>
    </lineage>
</organism>
<dbReference type="Pfam" id="PF00708">
    <property type="entry name" value="Acylphosphatase"/>
    <property type="match status" value="1"/>
</dbReference>
<dbReference type="PANTHER" id="PTHR42959:SF1">
    <property type="entry name" value="CARBAMOYLTRANSFERASE HYPF"/>
    <property type="match status" value="1"/>
</dbReference>
<dbReference type="InterPro" id="IPR001792">
    <property type="entry name" value="Acylphosphatase-like_dom"/>
</dbReference>
<dbReference type="KEGG" id="dbc:MFMK1_002617"/>
<keyword evidence="3 12" id="KW-0436">Ligase</keyword>
<comment type="pathway">
    <text evidence="1">Protein modification; [NiFe] hydrogenase maturation.</text>
</comment>
<evidence type="ECO:0000259" key="11">
    <source>
        <dbReference type="PROSITE" id="PS51163"/>
    </source>
</evidence>
<dbReference type="AlphaFoldDB" id="A0AAU0UN72"/>
<evidence type="ECO:0000256" key="5">
    <source>
        <dbReference type="ARBA" id="ARBA00022771"/>
    </source>
</evidence>
<evidence type="ECO:0000313" key="13">
    <source>
        <dbReference type="Proteomes" id="UP001329915"/>
    </source>
</evidence>
<dbReference type="Pfam" id="PF01300">
    <property type="entry name" value="Sua5_yciO_yrdC"/>
    <property type="match status" value="1"/>
</dbReference>
<dbReference type="NCBIfam" id="TIGR00143">
    <property type="entry name" value="hypF"/>
    <property type="match status" value="1"/>
</dbReference>
<evidence type="ECO:0000256" key="6">
    <source>
        <dbReference type="ARBA" id="ARBA00022833"/>
    </source>
</evidence>
<evidence type="ECO:0000256" key="3">
    <source>
        <dbReference type="ARBA" id="ARBA00022598"/>
    </source>
</evidence>
<evidence type="ECO:0000256" key="9">
    <source>
        <dbReference type="PROSITE-ProRule" id="PRU00520"/>
    </source>
</evidence>
<dbReference type="GO" id="GO:0008270">
    <property type="term" value="F:zinc ion binding"/>
    <property type="evidence" value="ECO:0007669"/>
    <property type="project" value="UniProtKB-KW"/>
</dbReference>
<evidence type="ECO:0000256" key="2">
    <source>
        <dbReference type="ARBA" id="ARBA00008097"/>
    </source>
</evidence>
<dbReference type="InterPro" id="IPR055128">
    <property type="entry name" value="HypF_C_2"/>
</dbReference>
<dbReference type="Pfam" id="PF17788">
    <property type="entry name" value="HypF_C"/>
    <property type="match status" value="1"/>
</dbReference>
<comment type="catalytic activity">
    <reaction evidence="9">
        <text>an acyl phosphate + H2O = a carboxylate + phosphate + H(+)</text>
        <dbReference type="Rhea" id="RHEA:14965"/>
        <dbReference type="ChEBI" id="CHEBI:15377"/>
        <dbReference type="ChEBI" id="CHEBI:15378"/>
        <dbReference type="ChEBI" id="CHEBI:29067"/>
        <dbReference type="ChEBI" id="CHEBI:43474"/>
        <dbReference type="ChEBI" id="CHEBI:59918"/>
        <dbReference type="EC" id="3.6.1.7"/>
    </reaction>
</comment>
<keyword evidence="4" id="KW-0479">Metal-binding</keyword>
<dbReference type="InterPro" id="IPR036046">
    <property type="entry name" value="Acylphosphatase-like_dom_sf"/>
</dbReference>
<dbReference type="RefSeq" id="WP_366922175.1">
    <property type="nucleotide sequence ID" value="NZ_CP121694.1"/>
</dbReference>
<comment type="catalytic activity">
    <reaction evidence="7">
        <text>C-terminal L-cysteinyl-[HypE protein] + carbamoyl phosphate + ATP + H2O = C-terminal S-carboxamide-L-cysteinyl-[HypE protein] + AMP + phosphate + diphosphate + H(+)</text>
        <dbReference type="Rhea" id="RHEA:55636"/>
        <dbReference type="Rhea" id="RHEA-COMP:14247"/>
        <dbReference type="Rhea" id="RHEA-COMP:14392"/>
        <dbReference type="ChEBI" id="CHEBI:15377"/>
        <dbReference type="ChEBI" id="CHEBI:15378"/>
        <dbReference type="ChEBI" id="CHEBI:30616"/>
        <dbReference type="ChEBI" id="CHEBI:33019"/>
        <dbReference type="ChEBI" id="CHEBI:43474"/>
        <dbReference type="ChEBI" id="CHEBI:58228"/>
        <dbReference type="ChEBI" id="CHEBI:76913"/>
        <dbReference type="ChEBI" id="CHEBI:139126"/>
        <dbReference type="ChEBI" id="CHEBI:456215"/>
    </reaction>
</comment>
<feature type="domain" description="YrdC-like" evidence="11">
    <location>
        <begin position="187"/>
        <end position="371"/>
    </location>
</feature>
<dbReference type="InterPro" id="IPR043129">
    <property type="entry name" value="ATPase_NBD"/>
</dbReference>
<dbReference type="InterPro" id="IPR017945">
    <property type="entry name" value="DHBP_synth_RibB-like_a/b_dom"/>
</dbReference>
<dbReference type="SUPFAM" id="SSF55821">
    <property type="entry name" value="YrdC/RibB"/>
    <property type="match status" value="1"/>
</dbReference>
<name>A0AAU0UN72_9FIRM</name>
<dbReference type="EC" id="6.2.-.-" evidence="8"/>
<reference evidence="12 13" key="1">
    <citation type="submission" date="2023-04" db="EMBL/GenBank/DDBJ databases">
        <authorList>
            <person name="Hsu D."/>
        </authorList>
    </citation>
    <scope>NUCLEOTIDE SEQUENCE [LARGE SCALE GENOMIC DNA]</scope>
    <source>
        <strain evidence="12 13">MK1</strain>
    </source>
</reference>
<dbReference type="Gene3D" id="3.30.420.360">
    <property type="match status" value="1"/>
</dbReference>
<dbReference type="PROSITE" id="PS51160">
    <property type="entry name" value="ACYLPHOSPHATASE_3"/>
    <property type="match status" value="1"/>
</dbReference>
<feature type="domain" description="Acylphosphatase-like" evidence="10">
    <location>
        <begin position="1"/>
        <end position="82"/>
    </location>
</feature>
<dbReference type="SUPFAM" id="SSF54975">
    <property type="entry name" value="Acylphosphatase/BLUF domain-like"/>
    <property type="match status" value="1"/>
</dbReference>
<dbReference type="Gene3D" id="3.30.420.40">
    <property type="match status" value="1"/>
</dbReference>
<dbReference type="EMBL" id="CP121694">
    <property type="protein sequence ID" value="WRO22778.1"/>
    <property type="molecule type" value="Genomic_DNA"/>
</dbReference>
<dbReference type="Gene3D" id="3.30.110.120">
    <property type="match status" value="1"/>
</dbReference>
<dbReference type="GO" id="GO:0003998">
    <property type="term" value="F:acylphosphatase activity"/>
    <property type="evidence" value="ECO:0007669"/>
    <property type="project" value="UniProtKB-EC"/>
</dbReference>
<dbReference type="PIRSF" id="PIRSF006256">
    <property type="entry name" value="CMPcnvr_hdrg_mat"/>
    <property type="match status" value="1"/>
</dbReference>
<dbReference type="PROSITE" id="PS51163">
    <property type="entry name" value="YRDC"/>
    <property type="match status" value="1"/>
</dbReference>
<keyword evidence="9" id="KW-0378">Hydrolase</keyword>
<dbReference type="InterPro" id="IPR051060">
    <property type="entry name" value="Carbamoyltrans_HypF-like"/>
</dbReference>
<keyword evidence="5" id="KW-0863">Zinc-finger</keyword>
<dbReference type="Pfam" id="PF07503">
    <property type="entry name" value="zf-HYPF"/>
    <property type="match status" value="2"/>
</dbReference>
<evidence type="ECO:0000256" key="8">
    <source>
        <dbReference type="PIRNR" id="PIRNR006256"/>
    </source>
</evidence>
<dbReference type="InterPro" id="IPR004421">
    <property type="entry name" value="Carbamoyltransferase_HypF"/>
</dbReference>
<dbReference type="Gene3D" id="3.90.870.50">
    <property type="match status" value="1"/>
</dbReference>
<dbReference type="PANTHER" id="PTHR42959">
    <property type="entry name" value="CARBAMOYLTRANSFERASE"/>
    <property type="match status" value="1"/>
</dbReference>
<dbReference type="InterPro" id="IPR011125">
    <property type="entry name" value="Znf_HypF"/>
</dbReference>
<dbReference type="Pfam" id="PF22521">
    <property type="entry name" value="HypF_C_2"/>
    <property type="match status" value="1"/>
</dbReference>
<feature type="active site" evidence="9">
    <location>
        <position position="11"/>
    </location>
</feature>
<proteinExistence type="inferred from homology"/>
<evidence type="ECO:0000313" key="12">
    <source>
        <dbReference type="EMBL" id="WRO22778.1"/>
    </source>
</evidence>
<dbReference type="GO" id="GO:0016874">
    <property type="term" value="F:ligase activity"/>
    <property type="evidence" value="ECO:0007669"/>
    <property type="project" value="UniProtKB-UniRule"/>
</dbReference>
<sequence>MFGVVQGVGFRPFIYRLAGKHRLHGFVLNNSQGVTIHWEGEARSIDQALAAMLNSPPPLAKITSYSCREIEPNKYSSFFIQESLVREGIEALIPPDVGICSDCMRELQDAADRRFSYPFTNCTNCGPRFTIIRDMPYDRRQTTMNQFDMCPSCQAEYDDPENRRFHAQPNACGRCGPRMELWDHMGNIVNEDPHRLLLAGNILAVKGLGGFHLACNAMDEEAVDRLRQLKKRDAKPFALMAADLETVRRCCRLSAAEEEQLISPVRPIVVLQQQDLSLPQAINPALDSLGIMLPYTPLHQLLLSPTLSLVVMTSANLSSNPLITANKEALEQLGEIADFFLVHNRGIVNPCDDSVGAVTGGSWQYTRRARGCVPLPVHLRGKEMTPLLACGPNFKNTFALTKGEKVFLSQHWGDLDNYLNYLKYEEAVPKMMSLLDIKPELVVHDLHPDYQTTAFAGKLCRDLSLPAHAVQHHHAHMASCMADNGLDEEVMAVICDGTGYGTDGAIWGFEFLYGDYGSYSRLGHLHYLPLPGGEASIKKVDRMAYAFLISTLNNGVKQQAEQVLPRLGTKERELLDIQVKRKINSPLTSSCGRLFDAAAALLGICSINKYEGQAPMEMEAKARHSTDKGQYYRLELAKNGDGTFTLNTAALWAEMLEDILAGKEPGTLALKFHWAVARAIIDGVLHMAAVTGLDKVVFSGGVFQNRLLTAMVKELMAETKIDEYLHRQVPPNDGGVSLGQALIGNEVQKRCV</sequence>
<dbReference type="InterPro" id="IPR006070">
    <property type="entry name" value="Sua5-like_dom"/>
</dbReference>
<dbReference type="SUPFAM" id="SSF53067">
    <property type="entry name" value="Actin-like ATPase domain"/>
    <property type="match status" value="1"/>
</dbReference>
<dbReference type="FunFam" id="3.30.420.40:FF:000124">
    <property type="entry name" value="Carbamoyltransferase HypF"/>
    <property type="match status" value="1"/>
</dbReference>
<keyword evidence="13" id="KW-1185">Reference proteome</keyword>
<comment type="similarity">
    <text evidence="2 8">Belongs to the carbamoyltransferase HypF family.</text>
</comment>
<dbReference type="InterPro" id="IPR041440">
    <property type="entry name" value="HypF_C"/>
</dbReference>
<evidence type="ECO:0000256" key="1">
    <source>
        <dbReference type="ARBA" id="ARBA00004711"/>
    </source>
</evidence>
<keyword evidence="6" id="KW-0862">Zinc</keyword>
<evidence type="ECO:0000259" key="10">
    <source>
        <dbReference type="PROSITE" id="PS51160"/>
    </source>
</evidence>
<dbReference type="GO" id="GO:0003725">
    <property type="term" value="F:double-stranded RNA binding"/>
    <property type="evidence" value="ECO:0007669"/>
    <property type="project" value="InterPro"/>
</dbReference>
<protein>
    <recommendedName>
        <fullName evidence="8">Carbamoyltransferase</fullName>
        <ecNumber evidence="8">6.2.-.-</ecNumber>
    </recommendedName>
</protein>
<dbReference type="GO" id="GO:0016743">
    <property type="term" value="F:carboxyl- or carbamoyltransferase activity"/>
    <property type="evidence" value="ECO:0007669"/>
    <property type="project" value="UniProtKB-UniRule"/>
</dbReference>
<accession>A0AAU0UN72</accession>
<evidence type="ECO:0000256" key="4">
    <source>
        <dbReference type="ARBA" id="ARBA00022723"/>
    </source>
</evidence>
<dbReference type="Proteomes" id="UP001329915">
    <property type="component" value="Chromosome"/>
</dbReference>
<gene>
    <name evidence="12" type="primary">hypF</name>
    <name evidence="12" type="ORF">MFMK1_002617</name>
</gene>
<dbReference type="GO" id="GO:0051604">
    <property type="term" value="P:protein maturation"/>
    <property type="evidence" value="ECO:0007669"/>
    <property type="project" value="TreeGrafter"/>
</dbReference>